<dbReference type="Pfam" id="PF01381">
    <property type="entry name" value="HTH_3"/>
    <property type="match status" value="1"/>
</dbReference>
<evidence type="ECO:0000313" key="3">
    <source>
        <dbReference type="Proteomes" id="UP000029858"/>
    </source>
</evidence>
<evidence type="ECO:0000259" key="1">
    <source>
        <dbReference type="PROSITE" id="PS50943"/>
    </source>
</evidence>
<dbReference type="GO" id="GO:0003677">
    <property type="term" value="F:DNA binding"/>
    <property type="evidence" value="ECO:0007669"/>
    <property type="project" value="InterPro"/>
</dbReference>
<gene>
    <name evidence="2" type="ORF">IX56_00135</name>
</gene>
<protein>
    <recommendedName>
        <fullName evidence="1">HTH cro/C1-type domain-containing protein</fullName>
    </recommendedName>
</protein>
<sequence>MFFATHNLGSDSTFHQRLMASYDASSDTPSKVHGRNVWMADRMREHGVVVSPESVRKWFAGLTQPRGDTMVALAQALGVSAEWLETGVVPAAKPAPSSRTDPSSPDPADIERLFDTDDILWDDEPSQDPEAVHQETVAAGYVAARLMFAGAGVQVARDRVLFSVDGKAREVAVVLLHKVVDRPGAWVGRLPADRSGFPPIEKPFDLMMLVLPRGPARPMLYAMIAKAAHFIGEPHAPFTVIQGGKSEWPTLTIPLISGKDAEMNPIADFSKIVSPRPPL</sequence>
<accession>A0A099GMF9</accession>
<dbReference type="InterPro" id="IPR001387">
    <property type="entry name" value="Cro/C1-type_HTH"/>
</dbReference>
<dbReference type="Gene3D" id="1.10.260.40">
    <property type="entry name" value="lambda repressor-like DNA-binding domains"/>
    <property type="match status" value="1"/>
</dbReference>
<dbReference type="AlphaFoldDB" id="A0A099GMF9"/>
<dbReference type="CDD" id="cd00093">
    <property type="entry name" value="HTH_XRE"/>
    <property type="match status" value="1"/>
</dbReference>
<comment type="caution">
    <text evidence="2">The sequence shown here is derived from an EMBL/GenBank/DDBJ whole genome shotgun (WGS) entry which is preliminary data.</text>
</comment>
<proteinExistence type="predicted"/>
<dbReference type="EMBL" id="JRKQ01000001">
    <property type="protein sequence ID" value="KGJ23727.1"/>
    <property type="molecule type" value="Genomic_DNA"/>
</dbReference>
<dbReference type="RefSeq" id="WP_036706231.1">
    <property type="nucleotide sequence ID" value="NZ_JRKQ01000001.1"/>
</dbReference>
<dbReference type="PROSITE" id="PS50943">
    <property type="entry name" value="HTH_CROC1"/>
    <property type="match status" value="1"/>
</dbReference>
<reference evidence="2 3" key="2">
    <citation type="submission" date="2014-10" db="EMBL/GenBank/DDBJ databases">
        <title>Paracoccus sanguinis sp. nov., isolated from clinical specimens of New York State patients.</title>
        <authorList>
            <person name="Mingle L.A."/>
            <person name="Cole J.A."/>
            <person name="Lapierre P."/>
            <person name="Musser K.A."/>
        </authorList>
    </citation>
    <scope>NUCLEOTIDE SEQUENCE [LARGE SCALE GENOMIC DNA]</scope>
    <source>
        <strain evidence="2 3">5503</strain>
    </source>
</reference>
<evidence type="ECO:0000313" key="2">
    <source>
        <dbReference type="EMBL" id="KGJ23727.1"/>
    </source>
</evidence>
<dbReference type="Proteomes" id="UP000029858">
    <property type="component" value="Unassembled WGS sequence"/>
</dbReference>
<reference evidence="2 3" key="1">
    <citation type="submission" date="2014-09" db="EMBL/GenBank/DDBJ databases">
        <authorList>
            <person name="McGinnis J.M."/>
            <person name="Wolfgang W.J."/>
        </authorList>
    </citation>
    <scope>NUCLEOTIDE SEQUENCE [LARGE SCALE GENOMIC DNA]</scope>
    <source>
        <strain evidence="2 3">5503</strain>
    </source>
</reference>
<organism evidence="2 3">
    <name type="scientific">Paracoccus sanguinis</name>
    <dbReference type="NCBI Taxonomy" id="1545044"/>
    <lineage>
        <taxon>Bacteria</taxon>
        <taxon>Pseudomonadati</taxon>
        <taxon>Pseudomonadota</taxon>
        <taxon>Alphaproteobacteria</taxon>
        <taxon>Rhodobacterales</taxon>
        <taxon>Paracoccaceae</taxon>
        <taxon>Paracoccus</taxon>
    </lineage>
</organism>
<dbReference type="InterPro" id="IPR010982">
    <property type="entry name" value="Lambda_DNA-bd_dom_sf"/>
</dbReference>
<feature type="domain" description="HTH cro/C1-type" evidence="1">
    <location>
        <begin position="50"/>
        <end position="84"/>
    </location>
</feature>
<name>A0A099GMF9_9RHOB</name>